<dbReference type="EC" id="2.8.3.-" evidence="2"/>
<organism evidence="1 3">
    <name type="scientific">Roseovarius indicus</name>
    <dbReference type="NCBI Taxonomy" id="540747"/>
    <lineage>
        <taxon>Bacteria</taxon>
        <taxon>Pseudomonadati</taxon>
        <taxon>Pseudomonadota</taxon>
        <taxon>Alphaproteobacteria</taxon>
        <taxon>Rhodobacterales</taxon>
        <taxon>Roseobacteraceae</taxon>
        <taxon>Roseovarius</taxon>
    </lineage>
</organism>
<dbReference type="PANTHER" id="PTHR48228:SF5">
    <property type="entry name" value="ALPHA-METHYLACYL-COA RACEMASE"/>
    <property type="match status" value="1"/>
</dbReference>
<proteinExistence type="predicted"/>
<dbReference type="InterPro" id="IPR044855">
    <property type="entry name" value="CoA-Trfase_III_dom3_sf"/>
</dbReference>
<dbReference type="EMBL" id="CP031598">
    <property type="protein sequence ID" value="QEW25692.1"/>
    <property type="molecule type" value="Genomic_DNA"/>
</dbReference>
<dbReference type="Proteomes" id="UP000325785">
    <property type="component" value="Chromosome"/>
</dbReference>
<dbReference type="Proteomes" id="UP000051401">
    <property type="component" value="Unassembled WGS sequence"/>
</dbReference>
<dbReference type="SUPFAM" id="SSF89796">
    <property type="entry name" value="CoA-transferase family III (CaiB/BaiF)"/>
    <property type="match status" value="1"/>
</dbReference>
<keyword evidence="3" id="KW-1185">Reference proteome</keyword>
<gene>
    <name evidence="2" type="primary">caiB</name>
    <name evidence="2" type="ORF">RIdsm_01479</name>
    <name evidence="1" type="ORF">XM52_07730</name>
</gene>
<evidence type="ECO:0000313" key="4">
    <source>
        <dbReference type="Proteomes" id="UP000325785"/>
    </source>
</evidence>
<dbReference type="Pfam" id="PF02515">
    <property type="entry name" value="CoA_transf_3"/>
    <property type="match status" value="1"/>
</dbReference>
<reference evidence="1 3" key="1">
    <citation type="submission" date="2015-04" db="EMBL/GenBank/DDBJ databases">
        <title>The draft genome sequence of Roseovarius indicus B108T.</title>
        <authorList>
            <person name="Li G."/>
            <person name="Lai Q."/>
            <person name="Shao Z."/>
            <person name="Yan P."/>
        </authorList>
    </citation>
    <scope>NUCLEOTIDE SEQUENCE [LARGE SCALE GENOMIC DNA]</scope>
    <source>
        <strain evidence="1 3">B108</strain>
    </source>
</reference>
<name>A0A0T5PC93_9RHOB</name>
<evidence type="ECO:0000313" key="1">
    <source>
        <dbReference type="EMBL" id="KRS18650.1"/>
    </source>
</evidence>
<dbReference type="RefSeq" id="WP_057814958.1">
    <property type="nucleotide sequence ID" value="NZ_CAXRJZ010000111.1"/>
</dbReference>
<dbReference type="InterPro" id="IPR003673">
    <property type="entry name" value="CoA-Trfase_fam_III"/>
</dbReference>
<dbReference type="OrthoDB" id="7457784at2"/>
<dbReference type="Gene3D" id="3.40.50.10540">
    <property type="entry name" value="Crotonobetainyl-coa:carnitine coa-transferase, domain 1"/>
    <property type="match status" value="1"/>
</dbReference>
<dbReference type="PATRIC" id="fig|540747.5.peg.3918"/>
<dbReference type="KEGG" id="rid:RIdsm_01479"/>
<keyword evidence="2" id="KW-0808">Transferase</keyword>
<evidence type="ECO:0000313" key="2">
    <source>
        <dbReference type="EMBL" id="QEW25692.1"/>
    </source>
</evidence>
<sequence>MTPRPPQPLAGKRVVEFSQFIAGPTAAQMLADFGAEIIKVEPPLGDGSRALPGGDHGSAYYRCFNTGKDSQVIDMGSDEGRAAFHKLLARADAMLCNVAPRALRKLGLDPDNLKRDYPNLVVTLISGFGQEDDRSCMDTIAQCESGFAWMNGNADGTPRVSTSWPVDFFSGHYAAMATAMALLDKGRSGGTIVDLSMMEVAAAMLLGPAAILAAEGSQLGQPSGNRDRASAPSGIYECADGHVYIYGGLDAYWAALNGEVGAPEAGAAERLARAEAFDGYVEAWTKPQTVEAVLETMARLRVPAGAVRQPPEALDRIRALRPGAGVTEGQGGQMVPAYPALFDGARIVRPVAPALGEPGVKTHRHQGSET</sequence>
<dbReference type="AlphaFoldDB" id="A0A0T5PC93"/>
<dbReference type="Gene3D" id="3.30.1540.10">
    <property type="entry name" value="formyl-coa transferase, domain 3"/>
    <property type="match status" value="1"/>
</dbReference>
<accession>A0A0T5PC93</accession>
<dbReference type="InterPro" id="IPR050509">
    <property type="entry name" value="CoA-transferase_III"/>
</dbReference>
<dbReference type="STRING" id="540747.SAMN04488031_10467"/>
<dbReference type="EMBL" id="LAXI01000003">
    <property type="protein sequence ID" value="KRS18650.1"/>
    <property type="molecule type" value="Genomic_DNA"/>
</dbReference>
<dbReference type="PANTHER" id="PTHR48228">
    <property type="entry name" value="SUCCINYL-COA--D-CITRAMALATE COA-TRANSFERASE"/>
    <property type="match status" value="1"/>
</dbReference>
<dbReference type="GO" id="GO:0016740">
    <property type="term" value="F:transferase activity"/>
    <property type="evidence" value="ECO:0007669"/>
    <property type="project" value="UniProtKB-KW"/>
</dbReference>
<protein>
    <submittedName>
        <fullName evidence="2">Crotonobetainyl-CoA:carnitine CoA-transferase</fullName>
        <ecNumber evidence="2">2.8.3.-</ecNumber>
    </submittedName>
</protein>
<dbReference type="InterPro" id="IPR023606">
    <property type="entry name" value="CoA-Trfase_III_dom_1_sf"/>
</dbReference>
<reference evidence="2 4" key="2">
    <citation type="submission" date="2018-08" db="EMBL/GenBank/DDBJ databases">
        <title>Genetic Globetrotter - A new plasmid hitch-hiking vast phylogenetic and geographic distances.</title>
        <authorList>
            <person name="Vollmers J."/>
            <person name="Petersen J."/>
        </authorList>
    </citation>
    <scope>NUCLEOTIDE SEQUENCE [LARGE SCALE GENOMIC DNA]</scope>
    <source>
        <strain evidence="2 4">DSM 26383</strain>
    </source>
</reference>
<evidence type="ECO:0000313" key="3">
    <source>
        <dbReference type="Proteomes" id="UP000051401"/>
    </source>
</evidence>